<gene>
    <name evidence="1" type="ORF">GZ085_13670</name>
</gene>
<dbReference type="EMBL" id="JAAFGW010000266">
    <property type="protein sequence ID" value="NDP49405.1"/>
    <property type="molecule type" value="Genomic_DNA"/>
</dbReference>
<dbReference type="Proteomes" id="UP000483432">
    <property type="component" value="Unassembled WGS sequence"/>
</dbReference>
<dbReference type="AlphaFoldDB" id="A0A7C9TC00"/>
<comment type="caution">
    <text evidence="1">The sequence shown here is derived from an EMBL/GenBank/DDBJ whole genome shotgun (WGS) entry which is preliminary data.</text>
</comment>
<sequence>MNSKKNAAIDPLVVPNDDMTDAGNKGVRTLILSIRFMREAEINDHQFSSHMLCRVFLPGHPAAGAMTCC</sequence>
<protein>
    <submittedName>
        <fullName evidence="1">Uncharacterized protein</fullName>
    </submittedName>
</protein>
<evidence type="ECO:0000313" key="2">
    <source>
        <dbReference type="Proteomes" id="UP000483432"/>
    </source>
</evidence>
<evidence type="ECO:0000313" key="1">
    <source>
        <dbReference type="EMBL" id="NDP49405.1"/>
    </source>
</evidence>
<name>A0A7C9TC00_9PROT</name>
<accession>A0A7C9TC00</accession>
<proteinExistence type="predicted"/>
<organism evidence="1 2">
    <name type="scientific">Sulfuriferula multivorans</name>
    <dbReference type="NCBI Taxonomy" id="1559896"/>
    <lineage>
        <taxon>Bacteria</taxon>
        <taxon>Pseudomonadati</taxon>
        <taxon>Pseudomonadota</taxon>
        <taxon>Betaproteobacteria</taxon>
        <taxon>Nitrosomonadales</taxon>
        <taxon>Sulfuricellaceae</taxon>
        <taxon>Sulfuriferula</taxon>
    </lineage>
</organism>
<reference evidence="1 2" key="1">
    <citation type="submission" date="2019-09" db="EMBL/GenBank/DDBJ databases">
        <title>H2 Metabolism Revealed by Metagenomic Analysis in Subglacial Sediment of East Antarctica.</title>
        <authorList>
            <person name="Yang Z."/>
            <person name="Zhang Y."/>
            <person name="Lv Y."/>
            <person name="Yan W."/>
            <person name="Xiao X."/>
            <person name="Sun B."/>
            <person name="Ma H."/>
        </authorList>
    </citation>
    <scope>NUCLEOTIDE SEQUENCE [LARGE SCALE GENOMIC DNA]</scope>
    <source>
        <strain evidence="1">Bin2_2</strain>
    </source>
</reference>